<protein>
    <submittedName>
        <fullName evidence="2">Uncharacterized protein</fullName>
    </submittedName>
</protein>
<reference evidence="3" key="1">
    <citation type="journal article" date="2024" name="IScience">
        <title>Strigolactones Initiate the Formation of Haustorium-like Structures in Castilleja.</title>
        <authorList>
            <person name="Buerger M."/>
            <person name="Peterson D."/>
            <person name="Chory J."/>
        </authorList>
    </citation>
    <scope>NUCLEOTIDE SEQUENCE [LARGE SCALE GENOMIC DNA]</scope>
</reference>
<accession>A0ABD3EDW1</accession>
<sequence length="94" mass="10535">MADEEGKDDPPRGNEWEVVSLSASADAAAPGPQQVYPNDDSRITLDSKHRDETSSPLFMSRHFLFPPNQHENSPLEPEQKETPNQKGIEDDFSQ</sequence>
<evidence type="ECO:0000313" key="3">
    <source>
        <dbReference type="Proteomes" id="UP001632038"/>
    </source>
</evidence>
<evidence type="ECO:0000256" key="1">
    <source>
        <dbReference type="SAM" id="MobiDB-lite"/>
    </source>
</evidence>
<proteinExistence type="predicted"/>
<feature type="region of interest" description="Disordered" evidence="1">
    <location>
        <begin position="23"/>
        <end position="94"/>
    </location>
</feature>
<comment type="caution">
    <text evidence="2">The sequence shown here is derived from an EMBL/GenBank/DDBJ whole genome shotgun (WGS) entry which is preliminary data.</text>
</comment>
<dbReference type="EMBL" id="JAVIJP010000005">
    <property type="protein sequence ID" value="KAL3652613.1"/>
    <property type="molecule type" value="Genomic_DNA"/>
</dbReference>
<dbReference type="AlphaFoldDB" id="A0ABD3EDW1"/>
<dbReference type="Proteomes" id="UP001632038">
    <property type="component" value="Unassembled WGS sequence"/>
</dbReference>
<organism evidence="2 3">
    <name type="scientific">Castilleja foliolosa</name>
    <dbReference type="NCBI Taxonomy" id="1961234"/>
    <lineage>
        <taxon>Eukaryota</taxon>
        <taxon>Viridiplantae</taxon>
        <taxon>Streptophyta</taxon>
        <taxon>Embryophyta</taxon>
        <taxon>Tracheophyta</taxon>
        <taxon>Spermatophyta</taxon>
        <taxon>Magnoliopsida</taxon>
        <taxon>eudicotyledons</taxon>
        <taxon>Gunneridae</taxon>
        <taxon>Pentapetalae</taxon>
        <taxon>asterids</taxon>
        <taxon>lamiids</taxon>
        <taxon>Lamiales</taxon>
        <taxon>Orobanchaceae</taxon>
        <taxon>Pedicularideae</taxon>
        <taxon>Castillejinae</taxon>
        <taxon>Castilleja</taxon>
    </lineage>
</organism>
<gene>
    <name evidence="2" type="ORF">CASFOL_002294</name>
</gene>
<dbReference type="PANTHER" id="PTHR34797">
    <property type="entry name" value="ATG8-INTERACTING PROTEIN 2"/>
    <property type="match status" value="1"/>
</dbReference>
<evidence type="ECO:0000313" key="2">
    <source>
        <dbReference type="EMBL" id="KAL3652613.1"/>
    </source>
</evidence>
<keyword evidence="3" id="KW-1185">Reference proteome</keyword>
<dbReference type="InterPro" id="IPR040304">
    <property type="entry name" value="ATG8-IP-1/2"/>
</dbReference>
<name>A0ABD3EDW1_9LAMI</name>
<feature type="compositionally biased region" description="Basic and acidic residues" evidence="1">
    <location>
        <begin position="39"/>
        <end position="53"/>
    </location>
</feature>
<feature type="compositionally biased region" description="Basic and acidic residues" evidence="1">
    <location>
        <begin position="77"/>
        <end position="94"/>
    </location>
</feature>
<dbReference type="PANTHER" id="PTHR34797:SF1">
    <property type="entry name" value="ATG8-INTERACTING PROTEIN 2"/>
    <property type="match status" value="1"/>
</dbReference>